<name>A0A8E0IEG9_LACPA</name>
<protein>
    <recommendedName>
        <fullName evidence="4">Mannosyltransferase OCH1</fullName>
    </recommendedName>
</protein>
<dbReference type="InterPro" id="IPR029044">
    <property type="entry name" value="Nucleotide-diphossugar_trans"/>
</dbReference>
<dbReference type="PANTHER" id="PTHR32385">
    <property type="entry name" value="MANNOSYL PHOSPHORYLINOSITOL CERAMIDE SYNTHASE"/>
    <property type="match status" value="1"/>
</dbReference>
<organism evidence="2 3">
    <name type="scientific">Lacticaseibacillus paracasei subsp. paracasei Lpp7</name>
    <dbReference type="NCBI Taxonomy" id="1256200"/>
    <lineage>
        <taxon>Bacteria</taxon>
        <taxon>Bacillati</taxon>
        <taxon>Bacillota</taxon>
        <taxon>Bacilli</taxon>
        <taxon>Lactobacillales</taxon>
        <taxon>Lactobacillaceae</taxon>
        <taxon>Lacticaseibacillus</taxon>
    </lineage>
</organism>
<dbReference type="SUPFAM" id="SSF53448">
    <property type="entry name" value="Nucleotide-diphospho-sugar transferases"/>
    <property type="match status" value="1"/>
</dbReference>
<gene>
    <name evidence="2" type="ORF">Lpp7_12114</name>
</gene>
<evidence type="ECO:0008006" key="4">
    <source>
        <dbReference type="Google" id="ProtNLM"/>
    </source>
</evidence>
<dbReference type="GO" id="GO:0016020">
    <property type="term" value="C:membrane"/>
    <property type="evidence" value="ECO:0007669"/>
    <property type="project" value="GOC"/>
</dbReference>
<dbReference type="Gene3D" id="3.90.550.20">
    <property type="match status" value="1"/>
</dbReference>
<accession>A0A8E0IEG9</accession>
<dbReference type="GO" id="GO:0051999">
    <property type="term" value="P:mannosyl-inositol phosphorylceramide biosynthetic process"/>
    <property type="evidence" value="ECO:0007669"/>
    <property type="project" value="TreeGrafter"/>
</dbReference>
<dbReference type="InterPro" id="IPR007577">
    <property type="entry name" value="GlycoTrfase_DXD_sugar-bd_CS"/>
</dbReference>
<proteinExistence type="predicted"/>
<sequence>MSIPKILHYCWFGKNAISDDARRNQISWEKNCPNFKIYEWNEDNFDINGFAYTQKQYARGRYDLVSDFVRLFVVEKYGGIYIDTDVEILKPLDPLLKNNCFWGMEDFDLIGSGLIFGSEAHYQSIRDLMKIYIRNSNDNSFLDMNCVKITTDYFRRLGFKYINKTQNISGNKIYSTQYFCPIKYGSRILRITNRTFTIHHYAEWSSDVRRHIMIGRAIRRVIGREKFEHMIENKRNVF</sequence>
<comment type="caution">
    <text evidence="2">The sequence shown here is derived from an EMBL/GenBank/DDBJ whole genome shotgun (WGS) entry which is preliminary data.</text>
</comment>
<dbReference type="GO" id="GO:0000030">
    <property type="term" value="F:mannosyltransferase activity"/>
    <property type="evidence" value="ECO:0007669"/>
    <property type="project" value="TreeGrafter"/>
</dbReference>
<dbReference type="EMBL" id="ANJV01000241">
    <property type="protein sequence ID" value="EPC49817.1"/>
    <property type="molecule type" value="Genomic_DNA"/>
</dbReference>
<dbReference type="InterPro" id="IPR051706">
    <property type="entry name" value="Glycosyltransferase_domain"/>
</dbReference>
<dbReference type="Proteomes" id="UP000014303">
    <property type="component" value="Unassembled WGS sequence"/>
</dbReference>
<dbReference type="PANTHER" id="PTHR32385:SF15">
    <property type="entry name" value="INOSITOL PHOSPHOCERAMIDE MANNOSYLTRANSFERASE 1"/>
    <property type="match status" value="1"/>
</dbReference>
<dbReference type="Pfam" id="PF04488">
    <property type="entry name" value="Gly_transf_sug"/>
    <property type="match status" value="1"/>
</dbReference>
<evidence type="ECO:0000313" key="3">
    <source>
        <dbReference type="Proteomes" id="UP000014303"/>
    </source>
</evidence>
<reference evidence="2 3" key="1">
    <citation type="journal article" date="2013" name="PLoS ONE">
        <title>Lactobacillus paracasei comparative genomics: towards species pan-genome definition and exploitation of diversity.</title>
        <authorList>
            <person name="Smokvina T."/>
            <person name="Wels M."/>
            <person name="Polka J."/>
            <person name="Chervaux C."/>
            <person name="Brisse S."/>
            <person name="Boekhorst J."/>
            <person name="van Hylckama Vlieg J.E."/>
            <person name="Siezen R.J."/>
        </authorList>
    </citation>
    <scope>NUCLEOTIDE SEQUENCE [LARGE SCALE GENOMIC DNA]</scope>
    <source>
        <strain evidence="2 3">Lpp7</strain>
    </source>
</reference>
<evidence type="ECO:0000256" key="1">
    <source>
        <dbReference type="ARBA" id="ARBA00022679"/>
    </source>
</evidence>
<dbReference type="AlphaFoldDB" id="A0A8E0IEG9"/>
<keyword evidence="1" id="KW-0808">Transferase</keyword>
<evidence type="ECO:0000313" key="2">
    <source>
        <dbReference type="EMBL" id="EPC49817.1"/>
    </source>
</evidence>